<feature type="region of interest" description="Disordered" evidence="5">
    <location>
        <begin position="193"/>
        <end position="324"/>
    </location>
</feature>
<dbReference type="InterPro" id="IPR029004">
    <property type="entry name" value="Ribosomal_eL28/Mak16"/>
</dbReference>
<evidence type="ECO:0000256" key="3">
    <source>
        <dbReference type="ARBA" id="ARBA00023242"/>
    </source>
</evidence>
<sequence>MQCDDITWNVLNKGHCSFKTQSKTQKFCRNEYNLTGLCNRASCPLANSQYATIREENGRCFLYMKVVERSHFPQRLWEKIKLPQNMTKAVEVINENLIHWSGFIRQKCKARLIRIHQYLVRMRRMQLKTRQKIITIPRKAERREVRREAKALIAARLDNAIEKELLGRLKEGVYGDIYNFNKQAFENVLEQEEVELEDETNDEVPERQFVEDFAESDDEGDDEDIEDGVYGFDADSEDDSDESDEDDDDDNGIAEADEPSSEEASDGDEAMDVEEQLPPPPKKGKRVSFAAAPSKKAKATKKRRGPKIEIEYENESAPRKKIAH</sequence>
<dbReference type="Pfam" id="PF04874">
    <property type="entry name" value="Mak16"/>
    <property type="match status" value="1"/>
</dbReference>
<evidence type="ECO:0000256" key="2">
    <source>
        <dbReference type="ARBA" id="ARBA00005514"/>
    </source>
</evidence>
<dbReference type="FunFam" id="3.30.390.110:FF:000001">
    <property type="entry name" value="Protein MAK16 homolog"/>
    <property type="match status" value="1"/>
</dbReference>
<comment type="subcellular location">
    <subcellularLocation>
        <location evidence="1">Nucleus</location>
    </subcellularLocation>
</comment>
<protein>
    <recommendedName>
        <fullName evidence="4">Protein MAK16 homolog</fullName>
    </recommendedName>
</protein>
<dbReference type="Pfam" id="PF01778">
    <property type="entry name" value="Ribosomal_L28e"/>
    <property type="match status" value="1"/>
</dbReference>
<proteinExistence type="inferred from homology"/>
<organism evidence="7 8">
    <name type="scientific">Panagrellus redivivus</name>
    <name type="common">Microworm</name>
    <dbReference type="NCBI Taxonomy" id="6233"/>
    <lineage>
        <taxon>Eukaryota</taxon>
        <taxon>Metazoa</taxon>
        <taxon>Ecdysozoa</taxon>
        <taxon>Nematoda</taxon>
        <taxon>Chromadorea</taxon>
        <taxon>Rhabditida</taxon>
        <taxon>Tylenchina</taxon>
        <taxon>Panagrolaimomorpha</taxon>
        <taxon>Panagrolaimoidea</taxon>
        <taxon>Panagrolaimidae</taxon>
        <taxon>Panagrellus</taxon>
    </lineage>
</organism>
<keyword evidence="3 4" id="KW-0539">Nucleus</keyword>
<dbReference type="Proteomes" id="UP000492821">
    <property type="component" value="Unassembled WGS sequence"/>
</dbReference>
<evidence type="ECO:0000256" key="5">
    <source>
        <dbReference type="SAM" id="MobiDB-lite"/>
    </source>
</evidence>
<feature type="compositionally biased region" description="Basic residues" evidence="5">
    <location>
        <begin position="295"/>
        <end position="305"/>
    </location>
</feature>
<accession>A0A7E4UUJ4</accession>
<dbReference type="GO" id="GO:0030687">
    <property type="term" value="C:preribosome, large subunit precursor"/>
    <property type="evidence" value="ECO:0007669"/>
    <property type="project" value="TreeGrafter"/>
</dbReference>
<dbReference type="GO" id="GO:0000460">
    <property type="term" value="P:maturation of 5.8S rRNA"/>
    <property type="evidence" value="ECO:0007669"/>
    <property type="project" value="TreeGrafter"/>
</dbReference>
<keyword evidence="7" id="KW-1185">Reference proteome</keyword>
<dbReference type="WBParaSite" id="Pan_g13013.t1">
    <property type="protein sequence ID" value="Pan_g13013.t1"/>
    <property type="gene ID" value="Pan_g13013"/>
</dbReference>
<evidence type="ECO:0000256" key="1">
    <source>
        <dbReference type="ARBA" id="ARBA00004123"/>
    </source>
</evidence>
<name>A0A7E4UUJ4_PANRE</name>
<evidence type="ECO:0000256" key="4">
    <source>
        <dbReference type="PIRNR" id="PIRNR003352"/>
    </source>
</evidence>
<feature type="compositionally biased region" description="Acidic residues" evidence="5">
    <location>
        <begin position="212"/>
        <end position="227"/>
    </location>
</feature>
<reference evidence="7" key="1">
    <citation type="journal article" date="2013" name="Genetics">
        <title>The draft genome and transcriptome of Panagrellus redivivus are shaped by the harsh demands of a free-living lifestyle.</title>
        <authorList>
            <person name="Srinivasan J."/>
            <person name="Dillman A.R."/>
            <person name="Macchietto M.G."/>
            <person name="Heikkinen L."/>
            <person name="Lakso M."/>
            <person name="Fracchia K.M."/>
            <person name="Antoshechkin I."/>
            <person name="Mortazavi A."/>
            <person name="Wong G."/>
            <person name="Sternberg P.W."/>
        </authorList>
    </citation>
    <scope>NUCLEOTIDE SEQUENCE [LARGE SCALE GENOMIC DNA]</scope>
    <source>
        <strain evidence="7">MT8872</strain>
    </source>
</reference>
<dbReference type="GO" id="GO:0000470">
    <property type="term" value="P:maturation of LSU-rRNA"/>
    <property type="evidence" value="ECO:0007669"/>
    <property type="project" value="TreeGrafter"/>
</dbReference>
<evidence type="ECO:0000313" key="7">
    <source>
        <dbReference type="Proteomes" id="UP000492821"/>
    </source>
</evidence>
<feature type="compositionally biased region" description="Acidic residues" evidence="5">
    <location>
        <begin position="234"/>
        <end position="275"/>
    </location>
</feature>
<dbReference type="InterPro" id="IPR006958">
    <property type="entry name" value="Mak16"/>
</dbReference>
<feature type="domain" description="Ribosomal eL28/Mak16" evidence="6">
    <location>
        <begin position="7"/>
        <end position="118"/>
    </location>
</feature>
<dbReference type="PANTHER" id="PTHR23405">
    <property type="entry name" value="MAINTENANCE OF KILLER 16 MAK16 PROTEIN-RELATED"/>
    <property type="match status" value="1"/>
</dbReference>
<dbReference type="PIRSF" id="PIRSF003352">
    <property type="entry name" value="MAK16"/>
    <property type="match status" value="1"/>
</dbReference>
<evidence type="ECO:0000259" key="6">
    <source>
        <dbReference type="Pfam" id="PF01778"/>
    </source>
</evidence>
<dbReference type="Gene3D" id="3.30.390.110">
    <property type="match status" value="1"/>
</dbReference>
<feature type="compositionally biased region" description="Acidic residues" evidence="5">
    <location>
        <begin position="193"/>
        <end position="203"/>
    </location>
</feature>
<comment type="similarity">
    <text evidence="2 4">Belongs to the MAK16 family.</text>
</comment>
<dbReference type="AlphaFoldDB" id="A0A7E4UUJ4"/>
<evidence type="ECO:0000313" key="8">
    <source>
        <dbReference type="WBParaSite" id="Pan_g13013.t1"/>
    </source>
</evidence>
<reference evidence="8" key="2">
    <citation type="submission" date="2020-10" db="UniProtKB">
        <authorList>
            <consortium name="WormBaseParasite"/>
        </authorList>
    </citation>
    <scope>IDENTIFICATION</scope>
</reference>
<dbReference type="PANTHER" id="PTHR23405:SF4">
    <property type="entry name" value="PROTEIN MAK16 HOMOLOG"/>
    <property type="match status" value="1"/>
</dbReference>
<dbReference type="GO" id="GO:0005730">
    <property type="term" value="C:nucleolus"/>
    <property type="evidence" value="ECO:0007669"/>
    <property type="project" value="UniProtKB-UniRule"/>
</dbReference>